<reference evidence="2" key="1">
    <citation type="journal article" date="2023" name="Mol. Phylogenet. Evol.">
        <title>Genome-scale phylogeny and comparative genomics of the fungal order Sordariales.</title>
        <authorList>
            <person name="Hensen N."/>
            <person name="Bonometti L."/>
            <person name="Westerberg I."/>
            <person name="Brannstrom I.O."/>
            <person name="Guillou S."/>
            <person name="Cros-Aarteil S."/>
            <person name="Calhoun S."/>
            <person name="Haridas S."/>
            <person name="Kuo A."/>
            <person name="Mondo S."/>
            <person name="Pangilinan J."/>
            <person name="Riley R."/>
            <person name="LaButti K."/>
            <person name="Andreopoulos B."/>
            <person name="Lipzen A."/>
            <person name="Chen C."/>
            <person name="Yan M."/>
            <person name="Daum C."/>
            <person name="Ng V."/>
            <person name="Clum A."/>
            <person name="Steindorff A."/>
            <person name="Ohm R.A."/>
            <person name="Martin F."/>
            <person name="Silar P."/>
            <person name="Natvig D.O."/>
            <person name="Lalanne C."/>
            <person name="Gautier V."/>
            <person name="Ament-Velasquez S.L."/>
            <person name="Kruys A."/>
            <person name="Hutchinson M.I."/>
            <person name="Powell A.J."/>
            <person name="Barry K."/>
            <person name="Miller A.N."/>
            <person name="Grigoriev I.V."/>
            <person name="Debuchy R."/>
            <person name="Gladieux P."/>
            <person name="Hiltunen Thoren M."/>
            <person name="Johannesson H."/>
        </authorList>
    </citation>
    <scope>NUCLEOTIDE SEQUENCE</scope>
    <source>
        <strain evidence="2">CBS 103.79</strain>
    </source>
</reference>
<feature type="non-terminal residue" evidence="2">
    <location>
        <position position="1"/>
    </location>
</feature>
<evidence type="ECO:0000313" key="2">
    <source>
        <dbReference type="EMBL" id="KAK3906712.1"/>
    </source>
</evidence>
<feature type="compositionally biased region" description="Basic and acidic residues" evidence="1">
    <location>
        <begin position="170"/>
        <end position="180"/>
    </location>
</feature>
<accession>A0AAN6MTB8</accession>
<name>A0AAN6MTB8_9PEZI</name>
<feature type="compositionally biased region" description="Pro residues" evidence="1">
    <location>
        <begin position="1"/>
        <end position="12"/>
    </location>
</feature>
<feature type="compositionally biased region" description="Basic residues" evidence="1">
    <location>
        <begin position="159"/>
        <end position="169"/>
    </location>
</feature>
<dbReference type="EMBL" id="MU855321">
    <property type="protein sequence ID" value="KAK3906712.1"/>
    <property type="molecule type" value="Genomic_DNA"/>
</dbReference>
<feature type="region of interest" description="Disordered" evidence="1">
    <location>
        <begin position="235"/>
        <end position="284"/>
    </location>
</feature>
<evidence type="ECO:0000256" key="1">
    <source>
        <dbReference type="SAM" id="MobiDB-lite"/>
    </source>
</evidence>
<sequence length="307" mass="31996">PPPTPRDTPPPTDWLSTRQQLLPRRNQGKKADWIRGWSLAVTNHGADAYCACSSTVETSLHGRKGGRTSDLAGNVRAILQRAGSPATNHANNNNNYYNKPTATTPEPDLCPNCAHPPPPPTGTPGALSCCDPACDGPVSHVGRSFSKRVSALLTRVRAARPGHDRRCKSAPKETDAETRKTAATGGSGGGWPETCQPRWATAEQGQKRFLVRPPSQPVSAPAPAKSHSLDYFARHSHSRGKAAPGGGGGAGPGGGGGGNGAVGPTLSELDGLSDSDVPRTAAGLARSMSRLQRAAALLQRATSRPRE</sequence>
<gene>
    <name evidence="2" type="ORF">C8A05DRAFT_11579</name>
</gene>
<protein>
    <submittedName>
        <fullName evidence="2">Uncharacterized protein</fullName>
    </submittedName>
</protein>
<feature type="compositionally biased region" description="Gly residues" evidence="1">
    <location>
        <begin position="243"/>
        <end position="261"/>
    </location>
</feature>
<reference evidence="2" key="2">
    <citation type="submission" date="2023-05" db="EMBL/GenBank/DDBJ databases">
        <authorList>
            <consortium name="Lawrence Berkeley National Laboratory"/>
            <person name="Steindorff A."/>
            <person name="Hensen N."/>
            <person name="Bonometti L."/>
            <person name="Westerberg I."/>
            <person name="Brannstrom I.O."/>
            <person name="Guillou S."/>
            <person name="Cros-Aarteil S."/>
            <person name="Calhoun S."/>
            <person name="Haridas S."/>
            <person name="Kuo A."/>
            <person name="Mondo S."/>
            <person name="Pangilinan J."/>
            <person name="Riley R."/>
            <person name="Labutti K."/>
            <person name="Andreopoulos B."/>
            <person name="Lipzen A."/>
            <person name="Chen C."/>
            <person name="Yanf M."/>
            <person name="Daum C."/>
            <person name="Ng V."/>
            <person name="Clum A."/>
            <person name="Ohm R."/>
            <person name="Martin F."/>
            <person name="Silar P."/>
            <person name="Natvig D."/>
            <person name="Lalanne C."/>
            <person name="Gautier V."/>
            <person name="Ament-Velasquez S.L."/>
            <person name="Kruys A."/>
            <person name="Hutchinson M.I."/>
            <person name="Powell A.J."/>
            <person name="Barry K."/>
            <person name="Miller A.N."/>
            <person name="Grigoriev I.V."/>
            <person name="Debuchy R."/>
            <person name="Gladieux P."/>
            <person name="Thoren M.H."/>
            <person name="Johannesson H."/>
        </authorList>
    </citation>
    <scope>NUCLEOTIDE SEQUENCE</scope>
    <source>
        <strain evidence="2">CBS 103.79</strain>
    </source>
</reference>
<comment type="caution">
    <text evidence="2">The sequence shown here is derived from an EMBL/GenBank/DDBJ whole genome shotgun (WGS) entry which is preliminary data.</text>
</comment>
<dbReference type="AlphaFoldDB" id="A0AAN6MTB8"/>
<dbReference type="Proteomes" id="UP001303889">
    <property type="component" value="Unassembled WGS sequence"/>
</dbReference>
<organism evidence="2 3">
    <name type="scientific">Staphylotrichum tortipilum</name>
    <dbReference type="NCBI Taxonomy" id="2831512"/>
    <lineage>
        <taxon>Eukaryota</taxon>
        <taxon>Fungi</taxon>
        <taxon>Dikarya</taxon>
        <taxon>Ascomycota</taxon>
        <taxon>Pezizomycotina</taxon>
        <taxon>Sordariomycetes</taxon>
        <taxon>Sordariomycetidae</taxon>
        <taxon>Sordariales</taxon>
        <taxon>Chaetomiaceae</taxon>
        <taxon>Staphylotrichum</taxon>
    </lineage>
</organism>
<feature type="region of interest" description="Disordered" evidence="1">
    <location>
        <begin position="159"/>
        <end position="196"/>
    </location>
</feature>
<evidence type="ECO:0000313" key="3">
    <source>
        <dbReference type="Proteomes" id="UP001303889"/>
    </source>
</evidence>
<keyword evidence="3" id="KW-1185">Reference proteome</keyword>
<proteinExistence type="predicted"/>
<feature type="region of interest" description="Disordered" evidence="1">
    <location>
        <begin position="1"/>
        <end position="30"/>
    </location>
</feature>